<sequence length="488" mass="54966">MISTQNVVKLFLIGAILTTITNFPSGFTNSSINTAVVELKRFLNESYASRGWNLDETGFSFIQSTILNCWFFSQVIGSVLAPILTDLYGRKIAYIIATITMALAGVLQYLSTLSMLPELLIAGRSLCALCSPLSDAALVLYLQECTPLEMRGAFSFLCEIGYALMCVVGMILGMRSVLGYSLPRLLGSAVFPQIAFVIFLLFIPDTPKFLMIIKNDRAAALKSLEFFQGKKEENEGILDEYLREGGEERSQRRSSLKELLCTWHLRQAVILACMVLVLTLSFYPLLQSSTFFFQKMEIPRNIAEMASTLMMTTFMFSSIIGSFIIDRFPRRNLIVFSGVTANIALSLFVVCSSVVDWAWWVKYASLIFVGGFCVTFGMVLGPTSWFVGPELVPQRHRSSVFCFCYAFNNILITVTNFATIPLYQYIGAYTFVPLFIIPSFFCIFYLYLYLPETKGRETHEIVESLRRKKKVPDLDVYSDIIVPGLTKY</sequence>
<dbReference type="InterPro" id="IPR020846">
    <property type="entry name" value="MFS_dom"/>
</dbReference>
<evidence type="ECO:0000256" key="2">
    <source>
        <dbReference type="ARBA" id="ARBA00022692"/>
    </source>
</evidence>
<evidence type="ECO:0000313" key="8">
    <source>
        <dbReference type="EMBL" id="MFH4977732.1"/>
    </source>
</evidence>
<evidence type="ECO:0000313" key="9">
    <source>
        <dbReference type="Proteomes" id="UP001608902"/>
    </source>
</evidence>
<accession>A0ABD6ELY8</accession>
<gene>
    <name evidence="8" type="ORF">AB6A40_004441</name>
</gene>
<dbReference type="AlphaFoldDB" id="A0ABD6ELY8"/>
<evidence type="ECO:0000256" key="3">
    <source>
        <dbReference type="ARBA" id="ARBA00022989"/>
    </source>
</evidence>
<feature type="chain" id="PRO_5044781392" description="Major facilitator superfamily (MFS) profile domain-containing protein" evidence="6">
    <location>
        <begin position="19"/>
        <end position="488"/>
    </location>
</feature>
<feature type="transmembrane region" description="Helical" evidence="5">
    <location>
        <begin position="426"/>
        <end position="450"/>
    </location>
</feature>
<evidence type="ECO:0000256" key="1">
    <source>
        <dbReference type="ARBA" id="ARBA00004141"/>
    </source>
</evidence>
<feature type="transmembrane region" description="Helical" evidence="5">
    <location>
        <begin position="268"/>
        <end position="286"/>
    </location>
</feature>
<dbReference type="SUPFAM" id="SSF103473">
    <property type="entry name" value="MFS general substrate transporter"/>
    <property type="match status" value="1"/>
</dbReference>
<feature type="transmembrane region" description="Helical" evidence="5">
    <location>
        <begin position="92"/>
        <end position="110"/>
    </location>
</feature>
<feature type="signal peptide" evidence="6">
    <location>
        <begin position="1"/>
        <end position="18"/>
    </location>
</feature>
<feature type="transmembrane region" description="Helical" evidence="5">
    <location>
        <begin position="122"/>
        <end position="142"/>
    </location>
</feature>
<dbReference type="EMBL" id="JBGFUD010002564">
    <property type="protein sequence ID" value="MFH4977732.1"/>
    <property type="molecule type" value="Genomic_DNA"/>
</dbReference>
<dbReference type="PANTHER" id="PTHR23503">
    <property type="entry name" value="SOLUTE CARRIER FAMILY 2"/>
    <property type="match status" value="1"/>
</dbReference>
<dbReference type="InterPro" id="IPR045263">
    <property type="entry name" value="GLUT"/>
</dbReference>
<keyword evidence="3 5" id="KW-1133">Transmembrane helix</keyword>
<dbReference type="Gene3D" id="1.20.1250.20">
    <property type="entry name" value="MFS general substrate transporter like domains"/>
    <property type="match status" value="1"/>
</dbReference>
<feature type="transmembrane region" description="Helical" evidence="5">
    <location>
        <begin position="185"/>
        <end position="203"/>
    </location>
</feature>
<dbReference type="PROSITE" id="PS50850">
    <property type="entry name" value="MFS"/>
    <property type="match status" value="1"/>
</dbReference>
<dbReference type="Pfam" id="PF00083">
    <property type="entry name" value="Sugar_tr"/>
    <property type="match status" value="1"/>
</dbReference>
<proteinExistence type="predicted"/>
<evidence type="ECO:0000259" key="7">
    <source>
        <dbReference type="PROSITE" id="PS50850"/>
    </source>
</evidence>
<feature type="domain" description="Major facilitator superfamily (MFS) profile" evidence="7">
    <location>
        <begin position="14"/>
        <end position="454"/>
    </location>
</feature>
<protein>
    <recommendedName>
        <fullName evidence="7">Major facilitator superfamily (MFS) profile domain-containing protein</fullName>
    </recommendedName>
</protein>
<name>A0ABD6ELY8_9BILA</name>
<dbReference type="PANTHER" id="PTHR23503:SF46">
    <property type="entry name" value="MAJOR FACILITATOR SUPERFAMILY (MFS) PROFILE DOMAIN-CONTAINING PROTEIN"/>
    <property type="match status" value="1"/>
</dbReference>
<evidence type="ECO:0000256" key="4">
    <source>
        <dbReference type="ARBA" id="ARBA00023136"/>
    </source>
</evidence>
<feature type="transmembrane region" description="Helical" evidence="5">
    <location>
        <begin position="61"/>
        <end position="85"/>
    </location>
</feature>
<evidence type="ECO:0000256" key="5">
    <source>
        <dbReference type="SAM" id="Phobius"/>
    </source>
</evidence>
<dbReference type="InterPro" id="IPR005828">
    <property type="entry name" value="MFS_sugar_transport-like"/>
</dbReference>
<dbReference type="GO" id="GO:0016020">
    <property type="term" value="C:membrane"/>
    <property type="evidence" value="ECO:0007669"/>
    <property type="project" value="UniProtKB-SubCell"/>
</dbReference>
<feature type="transmembrane region" description="Helical" evidence="5">
    <location>
        <begin position="332"/>
        <end position="360"/>
    </location>
</feature>
<feature type="transmembrane region" description="Helical" evidence="5">
    <location>
        <begin position="306"/>
        <end position="325"/>
    </location>
</feature>
<comment type="subcellular location">
    <subcellularLocation>
        <location evidence="1">Membrane</location>
        <topology evidence="1">Multi-pass membrane protein</topology>
    </subcellularLocation>
</comment>
<dbReference type="Proteomes" id="UP001608902">
    <property type="component" value="Unassembled WGS sequence"/>
</dbReference>
<evidence type="ECO:0000256" key="6">
    <source>
        <dbReference type="SAM" id="SignalP"/>
    </source>
</evidence>
<keyword evidence="6" id="KW-0732">Signal</keyword>
<keyword evidence="9" id="KW-1185">Reference proteome</keyword>
<organism evidence="8 9">
    <name type="scientific">Gnathostoma spinigerum</name>
    <dbReference type="NCBI Taxonomy" id="75299"/>
    <lineage>
        <taxon>Eukaryota</taxon>
        <taxon>Metazoa</taxon>
        <taxon>Ecdysozoa</taxon>
        <taxon>Nematoda</taxon>
        <taxon>Chromadorea</taxon>
        <taxon>Rhabditida</taxon>
        <taxon>Spirurina</taxon>
        <taxon>Gnathostomatomorpha</taxon>
        <taxon>Gnathostomatoidea</taxon>
        <taxon>Gnathostomatidae</taxon>
        <taxon>Gnathostoma</taxon>
    </lineage>
</organism>
<feature type="transmembrane region" description="Helical" evidence="5">
    <location>
        <begin position="400"/>
        <end position="420"/>
    </location>
</feature>
<keyword evidence="4 5" id="KW-0472">Membrane</keyword>
<reference evidence="8 9" key="1">
    <citation type="submission" date="2024-08" db="EMBL/GenBank/DDBJ databases">
        <title>Gnathostoma spinigerum genome.</title>
        <authorList>
            <person name="Gonzalez-Bertolin B."/>
            <person name="Monzon S."/>
            <person name="Zaballos A."/>
            <person name="Jimenez P."/>
            <person name="Dekumyoy P."/>
            <person name="Varona S."/>
            <person name="Cuesta I."/>
            <person name="Sumanam S."/>
            <person name="Adisakwattana P."/>
            <person name="Gasser R.B."/>
            <person name="Hernandez-Gonzalez A."/>
            <person name="Young N.D."/>
            <person name="Perteguer M.J."/>
        </authorList>
    </citation>
    <scope>NUCLEOTIDE SEQUENCE [LARGE SCALE GENOMIC DNA]</scope>
    <source>
        <strain evidence="8">AL3</strain>
        <tissue evidence="8">Liver</tissue>
    </source>
</reference>
<feature type="transmembrane region" description="Helical" evidence="5">
    <location>
        <begin position="366"/>
        <end position="388"/>
    </location>
</feature>
<feature type="transmembrane region" description="Helical" evidence="5">
    <location>
        <begin position="154"/>
        <end position="173"/>
    </location>
</feature>
<dbReference type="InterPro" id="IPR036259">
    <property type="entry name" value="MFS_trans_sf"/>
</dbReference>
<keyword evidence="2 5" id="KW-0812">Transmembrane</keyword>
<comment type="caution">
    <text evidence="8">The sequence shown here is derived from an EMBL/GenBank/DDBJ whole genome shotgun (WGS) entry which is preliminary data.</text>
</comment>